<evidence type="ECO:0000259" key="2">
    <source>
        <dbReference type="PROSITE" id="PS51782"/>
    </source>
</evidence>
<sequence length="332" mass="38269">MMKKNNMKKMIVSVGLATMLAFSAGAGTHTVDAASNYKTITIKKGDTLYALAKKYNTTVSKLKSINKLKSDRIYAGKSLKVPAVSTYKTAKQYYAELEKNKDYTKKQKAAIKKSKLIDYVVSTYKGRMDITLYVTENLDQEGDNPPFVSLELKEKSTKSTYYVFKELDGDDSEFVHDNYMLDVISYEARKLVDPSIQSTFKKKNVKYLTKVNIKPEIHKKLTEKDLKWEYKSVKNNSSSQVFLMIPDTKEYHELALKYMQAQNKNSKIKVFDYDLYFYSGPTNEKLRYVRVNKSQLGEIDTVNKLVSQLEEASPIQYKNDTRSLVKQNKLYK</sequence>
<gene>
    <name evidence="3" type="ORF">SM124_13975</name>
</gene>
<evidence type="ECO:0000313" key="3">
    <source>
        <dbReference type="EMBL" id="MDZ5472836.1"/>
    </source>
</evidence>
<dbReference type="Gene3D" id="3.10.350.10">
    <property type="entry name" value="LysM domain"/>
    <property type="match status" value="1"/>
</dbReference>
<dbReference type="PANTHER" id="PTHR33734:SF22">
    <property type="entry name" value="MEMBRANE-BOUND LYTIC MUREIN TRANSGLYCOSYLASE D"/>
    <property type="match status" value="1"/>
</dbReference>
<dbReference type="Pfam" id="PF01476">
    <property type="entry name" value="LysM"/>
    <property type="match status" value="1"/>
</dbReference>
<dbReference type="Proteomes" id="UP001290455">
    <property type="component" value="Unassembled WGS sequence"/>
</dbReference>
<evidence type="ECO:0000256" key="1">
    <source>
        <dbReference type="SAM" id="SignalP"/>
    </source>
</evidence>
<protein>
    <submittedName>
        <fullName evidence="3">LysM peptidoglycan-binding domain-containing protein</fullName>
    </submittedName>
</protein>
<dbReference type="PANTHER" id="PTHR33734">
    <property type="entry name" value="LYSM DOMAIN-CONTAINING GPI-ANCHORED PROTEIN 2"/>
    <property type="match status" value="1"/>
</dbReference>
<feature type="signal peptide" evidence="1">
    <location>
        <begin position="1"/>
        <end position="26"/>
    </location>
</feature>
<keyword evidence="4" id="KW-1185">Reference proteome</keyword>
<feature type="chain" id="PRO_5046079873" evidence="1">
    <location>
        <begin position="27"/>
        <end position="332"/>
    </location>
</feature>
<comment type="caution">
    <text evidence="3">The sequence shown here is derived from an EMBL/GenBank/DDBJ whole genome shotgun (WGS) entry which is preliminary data.</text>
</comment>
<organism evidence="3 4">
    <name type="scientific">Robertmurraya mangrovi</name>
    <dbReference type="NCBI Taxonomy" id="3098077"/>
    <lineage>
        <taxon>Bacteria</taxon>
        <taxon>Bacillati</taxon>
        <taxon>Bacillota</taxon>
        <taxon>Bacilli</taxon>
        <taxon>Bacillales</taxon>
        <taxon>Bacillaceae</taxon>
        <taxon>Robertmurraya</taxon>
    </lineage>
</organism>
<proteinExistence type="predicted"/>
<accession>A0ABU5J0B1</accession>
<dbReference type="CDD" id="cd00118">
    <property type="entry name" value="LysM"/>
    <property type="match status" value="1"/>
</dbReference>
<evidence type="ECO:0000313" key="4">
    <source>
        <dbReference type="Proteomes" id="UP001290455"/>
    </source>
</evidence>
<dbReference type="RefSeq" id="WP_322447138.1">
    <property type="nucleotide sequence ID" value="NZ_JAXOFX010000009.1"/>
</dbReference>
<dbReference type="InterPro" id="IPR036779">
    <property type="entry name" value="LysM_dom_sf"/>
</dbReference>
<dbReference type="SMART" id="SM00257">
    <property type="entry name" value="LysM"/>
    <property type="match status" value="1"/>
</dbReference>
<dbReference type="PROSITE" id="PS51782">
    <property type="entry name" value="LYSM"/>
    <property type="match status" value="1"/>
</dbReference>
<dbReference type="EMBL" id="JAXOFX010000009">
    <property type="protein sequence ID" value="MDZ5472836.1"/>
    <property type="molecule type" value="Genomic_DNA"/>
</dbReference>
<feature type="domain" description="LysM" evidence="2">
    <location>
        <begin position="38"/>
        <end position="81"/>
    </location>
</feature>
<dbReference type="InterPro" id="IPR018392">
    <property type="entry name" value="LysM"/>
</dbReference>
<name>A0ABU5J0B1_9BACI</name>
<dbReference type="SUPFAM" id="SSF54106">
    <property type="entry name" value="LysM domain"/>
    <property type="match status" value="1"/>
</dbReference>
<reference evidence="3 4" key="1">
    <citation type="submission" date="2023-11" db="EMBL/GenBank/DDBJ databases">
        <title>Bacillus jintuensis, isolated from a mudflat on the Beibu Gulf coast.</title>
        <authorList>
            <person name="Li M."/>
        </authorList>
    </citation>
    <scope>NUCLEOTIDE SEQUENCE [LARGE SCALE GENOMIC DNA]</scope>
    <source>
        <strain evidence="3 4">31A1R</strain>
    </source>
</reference>
<keyword evidence="1" id="KW-0732">Signal</keyword>